<comment type="subcellular location">
    <subcellularLocation>
        <location evidence="1">Nucleus</location>
    </subcellularLocation>
</comment>
<gene>
    <name evidence="8" type="ORF">OC842_002284</name>
</gene>
<sequence>MASIDVLDRDALLTSPPAGEAAAQEQPRNPPPAAAMANLIAPGRQNGHGLVAPSGAAGSAVAASASDTDPFFRQLDSASSVVRQYLQEDVSNPDLSEHLSATTPGHYRLVLNEINTPVERKRTITIPDAVIEASTSANTHAAQGLFPEIERAWISIDNNLFLWDYLDGSNDAIEYHRHADYIIQAVGLVRAKKDVLIDTVKHVLVLSTNTSVTLLALALETPKPPAGASAAAGSGRKEVKIFSLDMTIPTQGITMVDFCSTESGRLFCRGREDDCIYEIGYQAQESWFKQRCTLTNLTAPTLSNLVPSFLQSKQREALTTIIVDRERSVLYALYKRTEIEVWNIPADHSKQPHKVARAVDICRQATNICPSTNMLPAREFAIEWMGAVSPSESKTLHMVAVTSKGVRLYFSHSRSFYRTASGSAPPVDCLDLRAVRPPPQPSSVEDAEERALHTQPSADIPAQHPATGDIRTAYYSHGVFLAASTLSKDHNNGTDDILYIARSPARASRTGTSSTLGLTQNIGAAPELAEVATDLIHRATTTVISEAPQTVSAPITDANGLRLSAFGLQLVLPPRQFLVFGNSGLVILSERRPIDVLRGMLDANQAFEQTIGPFFNRYGYPQCCAMLLAIAARNRHVTQSSAVDGGAVSTNGAYPYIISDDAISIAWRLFFEFGGAPTYLAGLRAAQALSESNVRVSNRFEGLALYLARLLRPFWTSSVTKKAPMPGDPNRQEAAVSAAVLQSAQVDLTSLAQFLQANSQFFAHSAQSQHNFAAHDGEAYAWKVEHDRVESIRALISRTLEALSFVLLLIDYQLVAVVSQLKPERQSQLASLSYVDLVTTSQGRDIARALVEAVIDRQIASQVSIDSIADVLQQRCGSFCSAADVQLYKALELVRGAKEAKDAAERAAFLRDGLKLLDKASPQLPFEKLQAICADFRELKYAKGAIELPLKCATAWDPSNMANSVPPNASAALLQHHPALPLLEKRNACYALVLEMLKVVDDALDSAEQLPENNSNRIAEIRKATELRLDAYELALDQNDRLFHWRLYDWLLERGMTEQLLQVRSPFIEEYLNQQPTSVEKLSLLWQLYRRDENYPSAANVLCVLAKADSADINLGKRIEFLSLAHNLAKSSLTPASSMANEIEEDLEVSRVQLEVQSWLRQYVPDDERIAQLDEQLLDMTTLWAEFAEPFAMNEVKIMMFDVSGFRDIDRVRTTWSEIIEDAHNDENFPASQRFQAVNLKVIEIGRRFMPSDSACPVSVLNELLQQYAYNERKQQDIPVGWAPVTLHQAGANSREIFDSLDAMLSSRAEPWDTKQARVFLLSEMGSFLTIWLHDALTHSRTGVGAGFEFPASRVDDAISAYLGEAASLASAVAKGEVELSVERSIGRITMELKGVQEEIRLKF</sequence>
<protein>
    <recommendedName>
        <fullName evidence="10">Nucleoporin Nup133/Nup155-like N-terminal domain-containing protein</fullName>
    </recommendedName>
</protein>
<evidence type="ECO:0000256" key="5">
    <source>
        <dbReference type="SAM" id="MobiDB-lite"/>
    </source>
</evidence>
<dbReference type="Gene3D" id="1.20.58.1780">
    <property type="match status" value="1"/>
</dbReference>
<evidence type="ECO:0000259" key="7">
    <source>
        <dbReference type="Pfam" id="PF08801"/>
    </source>
</evidence>
<dbReference type="InterPro" id="IPR042533">
    <property type="entry name" value="Nucleoporin_Nup155_C_1"/>
</dbReference>
<dbReference type="Gene3D" id="1.25.40.450">
    <property type="entry name" value="Nucleoporin, helical domain, N-terminal subdomain"/>
    <property type="match status" value="1"/>
</dbReference>
<dbReference type="GO" id="GO:0036228">
    <property type="term" value="P:protein localization to nuclear inner membrane"/>
    <property type="evidence" value="ECO:0007669"/>
    <property type="project" value="TreeGrafter"/>
</dbReference>
<dbReference type="GO" id="GO:0017056">
    <property type="term" value="F:structural constituent of nuclear pore"/>
    <property type="evidence" value="ECO:0007669"/>
    <property type="project" value="InterPro"/>
</dbReference>
<evidence type="ECO:0000259" key="6">
    <source>
        <dbReference type="Pfam" id="PF03177"/>
    </source>
</evidence>
<comment type="similarity">
    <text evidence="2">Belongs to the non-repetitive/WGA-negative nucleoporin family.</text>
</comment>
<dbReference type="Gene3D" id="1.25.40.440">
    <property type="entry name" value="Nucleoporin, helical domain, central subdomain"/>
    <property type="match status" value="1"/>
</dbReference>
<name>A0AAN6GDZ5_9BASI</name>
<dbReference type="Pfam" id="PF03177">
    <property type="entry name" value="Nucleoporin_C"/>
    <property type="match status" value="1"/>
</dbReference>
<comment type="caution">
    <text evidence="8">The sequence shown here is derived from an EMBL/GenBank/DDBJ whole genome shotgun (WGS) entry which is preliminary data.</text>
</comment>
<evidence type="ECO:0000313" key="8">
    <source>
        <dbReference type="EMBL" id="KAK0535509.1"/>
    </source>
</evidence>
<evidence type="ECO:0000256" key="3">
    <source>
        <dbReference type="ARBA" id="ARBA00022448"/>
    </source>
</evidence>
<reference evidence="8" key="1">
    <citation type="journal article" date="2023" name="PhytoFront">
        <title>Draft Genome Resources of Seven Strains of Tilletia horrida, Causal Agent of Kernel Smut of Rice.</title>
        <authorList>
            <person name="Khanal S."/>
            <person name="Antony Babu S."/>
            <person name="Zhou X.G."/>
        </authorList>
    </citation>
    <scope>NUCLEOTIDE SEQUENCE</scope>
    <source>
        <strain evidence="8">TX3</strain>
    </source>
</reference>
<dbReference type="PANTHER" id="PTHR10350:SF6">
    <property type="entry name" value="NUCLEAR PORE COMPLEX PROTEIN NUP155"/>
    <property type="match status" value="1"/>
</dbReference>
<dbReference type="Gene3D" id="1.20.120.1880">
    <property type="entry name" value="Nucleoporin, helical C-terminal domain"/>
    <property type="match status" value="1"/>
</dbReference>
<feature type="compositionally biased region" description="Low complexity" evidence="5">
    <location>
        <begin position="16"/>
        <end position="27"/>
    </location>
</feature>
<dbReference type="FunFam" id="1.25.40.440:FF:000001">
    <property type="entry name" value="Nuclear pore complex subunit"/>
    <property type="match status" value="1"/>
</dbReference>
<accession>A0AAN6GDZ5</accession>
<evidence type="ECO:0000313" key="9">
    <source>
        <dbReference type="Proteomes" id="UP001176521"/>
    </source>
</evidence>
<dbReference type="Proteomes" id="UP001176521">
    <property type="component" value="Unassembled WGS sequence"/>
</dbReference>
<evidence type="ECO:0000256" key="2">
    <source>
        <dbReference type="ARBA" id="ARBA00007373"/>
    </source>
</evidence>
<evidence type="ECO:0008006" key="10">
    <source>
        <dbReference type="Google" id="ProtNLM"/>
    </source>
</evidence>
<feature type="domain" description="Nucleoporin Nup133/Nup155-like N-terminal" evidence="7">
    <location>
        <begin position="120"/>
        <end position="511"/>
    </location>
</feature>
<dbReference type="GO" id="GO:0006606">
    <property type="term" value="P:protein import into nucleus"/>
    <property type="evidence" value="ECO:0007669"/>
    <property type="project" value="TreeGrafter"/>
</dbReference>
<dbReference type="InterPro" id="IPR014908">
    <property type="entry name" value="Nucleoporin_Nup133/Nup155_N"/>
</dbReference>
<dbReference type="InterPro" id="IPR042537">
    <property type="entry name" value="Nucleoporin_Nup155_C_2"/>
</dbReference>
<keyword evidence="9" id="KW-1185">Reference proteome</keyword>
<feature type="region of interest" description="Disordered" evidence="5">
    <location>
        <begin position="1"/>
        <end position="33"/>
    </location>
</feature>
<evidence type="ECO:0000256" key="1">
    <source>
        <dbReference type="ARBA" id="ARBA00004123"/>
    </source>
</evidence>
<feature type="region of interest" description="Disordered" evidence="5">
    <location>
        <begin position="435"/>
        <end position="464"/>
    </location>
</feature>
<feature type="compositionally biased region" description="Basic and acidic residues" evidence="5">
    <location>
        <begin position="1"/>
        <end position="11"/>
    </location>
</feature>
<keyword evidence="3" id="KW-0813">Transport</keyword>
<keyword evidence="4" id="KW-0539">Nucleus</keyword>
<dbReference type="GO" id="GO:0006405">
    <property type="term" value="P:RNA export from nucleus"/>
    <property type="evidence" value="ECO:0007669"/>
    <property type="project" value="TreeGrafter"/>
</dbReference>
<dbReference type="InterPro" id="IPR007187">
    <property type="entry name" value="Nucleoporin_Nup133/Nup155_C"/>
</dbReference>
<dbReference type="GO" id="GO:0000972">
    <property type="term" value="P:transcription-dependent tethering of RNA polymerase II gene DNA at nuclear periphery"/>
    <property type="evidence" value="ECO:0007669"/>
    <property type="project" value="TreeGrafter"/>
</dbReference>
<dbReference type="EMBL" id="JAPDMQ010000094">
    <property type="protein sequence ID" value="KAK0535509.1"/>
    <property type="molecule type" value="Genomic_DNA"/>
</dbReference>
<dbReference type="InterPro" id="IPR042538">
    <property type="entry name" value="Nucleoporin_Nup155_C_3"/>
</dbReference>
<dbReference type="InterPro" id="IPR004870">
    <property type="entry name" value="Nucleoporin_Nup155"/>
</dbReference>
<dbReference type="Pfam" id="PF08801">
    <property type="entry name" value="Nucleoporin_N"/>
    <property type="match status" value="1"/>
</dbReference>
<dbReference type="PANTHER" id="PTHR10350">
    <property type="entry name" value="NUCLEAR PORE COMPLEX PROTEIN NUP155"/>
    <property type="match status" value="1"/>
</dbReference>
<feature type="domain" description="Nucleoporin Nup133/Nup155-like C-terminal" evidence="6">
    <location>
        <begin position="697"/>
        <end position="1366"/>
    </location>
</feature>
<organism evidence="8 9">
    <name type="scientific">Tilletia horrida</name>
    <dbReference type="NCBI Taxonomy" id="155126"/>
    <lineage>
        <taxon>Eukaryota</taxon>
        <taxon>Fungi</taxon>
        <taxon>Dikarya</taxon>
        <taxon>Basidiomycota</taxon>
        <taxon>Ustilaginomycotina</taxon>
        <taxon>Exobasidiomycetes</taxon>
        <taxon>Tilletiales</taxon>
        <taxon>Tilletiaceae</taxon>
        <taxon>Tilletia</taxon>
    </lineage>
</organism>
<evidence type="ECO:0000256" key="4">
    <source>
        <dbReference type="ARBA" id="ARBA00023242"/>
    </source>
</evidence>
<proteinExistence type="inferred from homology"/>
<dbReference type="GO" id="GO:0044611">
    <property type="term" value="C:nuclear pore inner ring"/>
    <property type="evidence" value="ECO:0007669"/>
    <property type="project" value="TreeGrafter"/>
</dbReference>